<dbReference type="PANTHER" id="PTHR37610">
    <property type="entry name" value="CCHC-TYPE DOMAIN-CONTAINING PROTEIN"/>
    <property type="match status" value="1"/>
</dbReference>
<dbReference type="Gramene" id="C.cajan_43381.t">
    <property type="protein sequence ID" value="C.cajan_43381.t.cds1"/>
    <property type="gene ID" value="C.cajan_43381"/>
</dbReference>
<evidence type="ECO:0008006" key="3">
    <source>
        <dbReference type="Google" id="ProtNLM"/>
    </source>
</evidence>
<sequence length="82" mass="9512">MRTTLRAKTKLGFIDGSINKSTTKSPEYKDWEKVNSMVTTWIINSTDPTLHRSISYATTIRDVWLDLEERFAQTNAPRVHQL</sequence>
<evidence type="ECO:0000313" key="2">
    <source>
        <dbReference type="Proteomes" id="UP000075243"/>
    </source>
</evidence>
<dbReference type="PANTHER" id="PTHR37610:SF97">
    <property type="entry name" value="RETROTRANSPOSON GAG DOMAIN-CONTAINING PROTEIN"/>
    <property type="match status" value="1"/>
</dbReference>
<dbReference type="AlphaFoldDB" id="A0A151R4L0"/>
<protein>
    <recommendedName>
        <fullName evidence="3">Retrotransposon Copia-like N-terminal domain-containing protein</fullName>
    </recommendedName>
</protein>
<keyword evidence="2" id="KW-1185">Reference proteome</keyword>
<name>A0A151R4L0_CAJCA</name>
<proteinExistence type="predicted"/>
<gene>
    <name evidence="1" type="ORF">KK1_041322</name>
</gene>
<organism evidence="1 2">
    <name type="scientific">Cajanus cajan</name>
    <name type="common">Pigeon pea</name>
    <name type="synonym">Cajanus indicus</name>
    <dbReference type="NCBI Taxonomy" id="3821"/>
    <lineage>
        <taxon>Eukaryota</taxon>
        <taxon>Viridiplantae</taxon>
        <taxon>Streptophyta</taxon>
        <taxon>Embryophyta</taxon>
        <taxon>Tracheophyta</taxon>
        <taxon>Spermatophyta</taxon>
        <taxon>Magnoliopsida</taxon>
        <taxon>eudicotyledons</taxon>
        <taxon>Gunneridae</taxon>
        <taxon>Pentapetalae</taxon>
        <taxon>rosids</taxon>
        <taxon>fabids</taxon>
        <taxon>Fabales</taxon>
        <taxon>Fabaceae</taxon>
        <taxon>Papilionoideae</taxon>
        <taxon>50 kb inversion clade</taxon>
        <taxon>NPAAA clade</taxon>
        <taxon>indigoferoid/millettioid clade</taxon>
        <taxon>Phaseoleae</taxon>
        <taxon>Cajanus</taxon>
    </lineage>
</organism>
<dbReference type="Proteomes" id="UP000075243">
    <property type="component" value="Unassembled WGS sequence"/>
</dbReference>
<reference evidence="1" key="1">
    <citation type="journal article" date="2012" name="Nat. Biotechnol.">
        <title>Draft genome sequence of pigeonpea (Cajanus cajan), an orphan legume crop of resource-poor farmers.</title>
        <authorList>
            <person name="Varshney R.K."/>
            <person name="Chen W."/>
            <person name="Li Y."/>
            <person name="Bharti A.K."/>
            <person name="Saxena R.K."/>
            <person name="Schlueter J.A."/>
            <person name="Donoghue M.T."/>
            <person name="Azam S."/>
            <person name="Fan G."/>
            <person name="Whaley A.M."/>
            <person name="Farmer A.D."/>
            <person name="Sheridan J."/>
            <person name="Iwata A."/>
            <person name="Tuteja R."/>
            <person name="Penmetsa R.V."/>
            <person name="Wu W."/>
            <person name="Upadhyaya H.D."/>
            <person name="Yang S.P."/>
            <person name="Shah T."/>
            <person name="Saxena K.B."/>
            <person name="Michael T."/>
            <person name="McCombie W.R."/>
            <person name="Yang B."/>
            <person name="Zhang G."/>
            <person name="Yang H."/>
            <person name="Wang J."/>
            <person name="Spillane C."/>
            <person name="Cook D.R."/>
            <person name="May G.D."/>
            <person name="Xu X."/>
            <person name="Jackson S.A."/>
        </authorList>
    </citation>
    <scope>NUCLEOTIDE SEQUENCE [LARGE SCALE GENOMIC DNA]</scope>
</reference>
<evidence type="ECO:0000313" key="1">
    <source>
        <dbReference type="EMBL" id="KYP37477.1"/>
    </source>
</evidence>
<dbReference type="EMBL" id="KQ484100">
    <property type="protein sequence ID" value="KYP37477.1"/>
    <property type="molecule type" value="Genomic_DNA"/>
</dbReference>
<accession>A0A151R4L0</accession>